<dbReference type="NCBIfam" id="NF005155">
    <property type="entry name" value="PRK06635.1-4"/>
    <property type="match status" value="1"/>
</dbReference>
<dbReference type="NCBIfam" id="TIGR00656">
    <property type="entry name" value="asp_kin_monofn"/>
    <property type="match status" value="1"/>
</dbReference>
<keyword evidence="10" id="KW-0547">Nucleotide-binding</keyword>
<evidence type="ECO:0000313" key="19">
    <source>
        <dbReference type="EMBL" id="GAA4685796.1"/>
    </source>
</evidence>
<dbReference type="GO" id="GO:0016301">
    <property type="term" value="F:kinase activity"/>
    <property type="evidence" value="ECO:0007669"/>
    <property type="project" value="UniProtKB-KW"/>
</dbReference>
<evidence type="ECO:0000256" key="10">
    <source>
        <dbReference type="ARBA" id="ARBA00022741"/>
    </source>
</evidence>
<keyword evidence="8 17" id="KW-0028">Amino-acid biosynthesis</keyword>
<evidence type="ECO:0000256" key="15">
    <source>
        <dbReference type="ARBA" id="ARBA00047872"/>
    </source>
</evidence>
<dbReference type="Gene3D" id="3.30.2130.10">
    <property type="entry name" value="VC0802-like"/>
    <property type="match status" value="1"/>
</dbReference>
<proteinExistence type="inferred from homology"/>
<evidence type="ECO:0000256" key="3">
    <source>
        <dbReference type="ARBA" id="ARBA00004986"/>
    </source>
</evidence>
<comment type="caution">
    <text evidence="19">The sequence shown here is derived from an EMBL/GenBank/DDBJ whole genome shotgun (WGS) entry which is preliminary data.</text>
</comment>
<comment type="pathway">
    <text evidence="2 17">Amino-acid biosynthesis; L-lysine biosynthesis via DAP pathway; (S)-tetrahydrodipicolinate from L-aspartate: step 1/4.</text>
</comment>
<keyword evidence="9 16" id="KW-0808">Transferase</keyword>
<evidence type="ECO:0000256" key="6">
    <source>
        <dbReference type="ARBA" id="ARBA00013059"/>
    </source>
</evidence>
<dbReference type="CDD" id="cd04261">
    <property type="entry name" value="AAK_AKii-LysC-BS"/>
    <property type="match status" value="1"/>
</dbReference>
<evidence type="ECO:0000313" key="20">
    <source>
        <dbReference type="Proteomes" id="UP001500621"/>
    </source>
</evidence>
<evidence type="ECO:0000259" key="18">
    <source>
        <dbReference type="PROSITE" id="PS51671"/>
    </source>
</evidence>
<evidence type="ECO:0000256" key="8">
    <source>
        <dbReference type="ARBA" id="ARBA00022605"/>
    </source>
</evidence>
<evidence type="ECO:0000256" key="11">
    <source>
        <dbReference type="ARBA" id="ARBA00022777"/>
    </source>
</evidence>
<sequence length="439" mass="45684">MVSPDPVSGPMSRPLSGIVVQKYGGSSVADAAAIKRVARRIVEAKKAGNAVVVAVSAMGDSTDELLDLANQVSPLPPARELDMLLTSGERISMALLAMAISDLGFSARSFTGSQAGVITDSVHGKAKIIDVTPGRIQSAIDEGHIVIVAGFQGVSQDTKEITTLGRGGTDTTAVALAAALQADVCEIYTDVDGVFTADPRIVPAAQKLATVTYEEMLELAACGAKVLHLRCVEYARRYDIPIHVRSSFSQLEGTVVSGSIDHQEPTMEQAIIAGVAHDRSEAKITVVGVPDKVGEAARIFEALAGAQINLDMIVQNVSAAATNLTDISFTLPRSDGQTAMTTLASLQSEVGFDSLLYDDKIGKVSLIGAGMRSHPGVTAKFFSALAGAGVSLRMISTSEIRISVVVDEDEVDSAVAAAHTAFDLDASEVEAVVYGGSGR</sequence>
<comment type="pathway">
    <text evidence="3 17">Amino-acid biosynthesis; L-methionine biosynthesis via de novo pathway; L-homoserine from L-aspartate: step 1/3.</text>
</comment>
<reference evidence="20" key="1">
    <citation type="journal article" date="2019" name="Int. J. Syst. Evol. Microbiol.">
        <title>The Global Catalogue of Microorganisms (GCM) 10K type strain sequencing project: providing services to taxonomists for standard genome sequencing and annotation.</title>
        <authorList>
            <consortium name="The Broad Institute Genomics Platform"/>
            <consortium name="The Broad Institute Genome Sequencing Center for Infectious Disease"/>
            <person name="Wu L."/>
            <person name="Ma J."/>
        </authorList>
    </citation>
    <scope>NUCLEOTIDE SEQUENCE [LARGE SCALE GENOMIC DNA]</scope>
    <source>
        <strain evidence="20">JCM 18127</strain>
    </source>
</reference>
<evidence type="ECO:0000256" key="17">
    <source>
        <dbReference type="RuleBase" id="RU004249"/>
    </source>
</evidence>
<dbReference type="Gene3D" id="3.40.1160.10">
    <property type="entry name" value="Acetylglutamate kinase-like"/>
    <property type="match status" value="1"/>
</dbReference>
<dbReference type="CDD" id="cd04913">
    <property type="entry name" value="ACT_AKii-LysC-BS-like_1"/>
    <property type="match status" value="1"/>
</dbReference>
<keyword evidence="11 16" id="KW-0418">Kinase</keyword>
<dbReference type="SUPFAM" id="SSF53633">
    <property type="entry name" value="Carbamate kinase-like"/>
    <property type="match status" value="1"/>
</dbReference>
<evidence type="ECO:0000256" key="16">
    <source>
        <dbReference type="RuleBase" id="RU003448"/>
    </source>
</evidence>
<name>A0ABP8WDH1_9ACTN</name>
<organism evidence="19 20">
    <name type="scientific">Nocardioides nanhaiensis</name>
    <dbReference type="NCBI Taxonomy" id="1476871"/>
    <lineage>
        <taxon>Bacteria</taxon>
        <taxon>Bacillati</taxon>
        <taxon>Actinomycetota</taxon>
        <taxon>Actinomycetes</taxon>
        <taxon>Propionibacteriales</taxon>
        <taxon>Nocardioidaceae</taxon>
        <taxon>Nocardioides</taxon>
    </lineage>
</organism>
<evidence type="ECO:0000256" key="9">
    <source>
        <dbReference type="ARBA" id="ARBA00022679"/>
    </source>
</evidence>
<dbReference type="InterPro" id="IPR036393">
    <property type="entry name" value="AceGlu_kinase-like_sf"/>
</dbReference>
<dbReference type="EMBL" id="BAABIM010000002">
    <property type="protein sequence ID" value="GAA4685796.1"/>
    <property type="molecule type" value="Genomic_DNA"/>
</dbReference>
<dbReference type="PROSITE" id="PS00324">
    <property type="entry name" value="ASPARTOKINASE"/>
    <property type="match status" value="1"/>
</dbReference>
<dbReference type="NCBIfam" id="NF005153">
    <property type="entry name" value="PRK06635.1-1"/>
    <property type="match status" value="1"/>
</dbReference>
<keyword evidence="13" id="KW-0220">Diaminopimelate biosynthesis</keyword>
<evidence type="ECO:0000256" key="14">
    <source>
        <dbReference type="ARBA" id="ARBA00023154"/>
    </source>
</evidence>
<dbReference type="EC" id="2.7.2.4" evidence="6 16"/>
<comment type="catalytic activity">
    <reaction evidence="15 16">
        <text>L-aspartate + ATP = 4-phospho-L-aspartate + ADP</text>
        <dbReference type="Rhea" id="RHEA:23776"/>
        <dbReference type="ChEBI" id="CHEBI:29991"/>
        <dbReference type="ChEBI" id="CHEBI:30616"/>
        <dbReference type="ChEBI" id="CHEBI:57535"/>
        <dbReference type="ChEBI" id="CHEBI:456216"/>
        <dbReference type="EC" id="2.7.2.4"/>
    </reaction>
</comment>
<evidence type="ECO:0000256" key="1">
    <source>
        <dbReference type="ARBA" id="ARBA00002843"/>
    </source>
</evidence>
<dbReference type="InterPro" id="IPR045865">
    <property type="entry name" value="ACT-like_dom_sf"/>
</dbReference>
<accession>A0ABP8WDH1</accession>
<evidence type="ECO:0000256" key="5">
    <source>
        <dbReference type="ARBA" id="ARBA00010122"/>
    </source>
</evidence>
<dbReference type="InterPro" id="IPR001341">
    <property type="entry name" value="Asp_kinase"/>
</dbReference>
<dbReference type="CDD" id="cd04923">
    <property type="entry name" value="ACT_AK-LysC-DapG-like_2"/>
    <property type="match status" value="1"/>
</dbReference>
<dbReference type="NCBIfam" id="TIGR00657">
    <property type="entry name" value="asp_kinases"/>
    <property type="match status" value="1"/>
</dbReference>
<dbReference type="Pfam" id="PF00696">
    <property type="entry name" value="AA_kinase"/>
    <property type="match status" value="1"/>
</dbReference>
<evidence type="ECO:0000256" key="2">
    <source>
        <dbReference type="ARBA" id="ARBA00004766"/>
    </source>
</evidence>
<dbReference type="InterPro" id="IPR002912">
    <property type="entry name" value="ACT_dom"/>
</dbReference>
<keyword evidence="14" id="KW-0457">Lysine biosynthesis</keyword>
<dbReference type="PANTHER" id="PTHR21499">
    <property type="entry name" value="ASPARTATE KINASE"/>
    <property type="match status" value="1"/>
</dbReference>
<dbReference type="InterPro" id="IPR041740">
    <property type="entry name" value="AKii-LysC-BS"/>
</dbReference>
<dbReference type="NCBIfam" id="NF005154">
    <property type="entry name" value="PRK06635.1-2"/>
    <property type="match status" value="1"/>
</dbReference>
<comment type="function">
    <text evidence="1">Catalyzes the phosphorylation of the beta-carboxyl group of aspartic acid with ATP to yield 4-phospho-L-aspartate, which is involved in the branched biosynthetic pathway leading to the biosynthesis of amino acids lysine, threonine, isoleucine and methionine.</text>
</comment>
<keyword evidence="20" id="KW-1185">Reference proteome</keyword>
<evidence type="ECO:0000256" key="13">
    <source>
        <dbReference type="ARBA" id="ARBA00022915"/>
    </source>
</evidence>
<evidence type="ECO:0000256" key="12">
    <source>
        <dbReference type="ARBA" id="ARBA00022840"/>
    </source>
</evidence>
<feature type="domain" description="ACT" evidence="18">
    <location>
        <begin position="284"/>
        <end position="369"/>
    </location>
</feature>
<evidence type="ECO:0000256" key="4">
    <source>
        <dbReference type="ARBA" id="ARBA00005139"/>
    </source>
</evidence>
<dbReference type="Proteomes" id="UP001500621">
    <property type="component" value="Unassembled WGS sequence"/>
</dbReference>
<protein>
    <recommendedName>
        <fullName evidence="7 16">Aspartokinase</fullName>
        <ecNumber evidence="6 16">2.7.2.4</ecNumber>
    </recommendedName>
</protein>
<dbReference type="InterPro" id="IPR018042">
    <property type="entry name" value="Aspartate_kinase_CS"/>
</dbReference>
<dbReference type="PROSITE" id="PS51671">
    <property type="entry name" value="ACT"/>
    <property type="match status" value="1"/>
</dbReference>
<dbReference type="InterPro" id="IPR054352">
    <property type="entry name" value="ACT_Aspartokinase"/>
</dbReference>
<dbReference type="InterPro" id="IPR005260">
    <property type="entry name" value="Asp_kin_monofn"/>
</dbReference>
<comment type="pathway">
    <text evidence="4 17">Amino-acid biosynthesis; L-threonine biosynthesis; L-threonine from L-aspartate: step 1/5.</text>
</comment>
<keyword evidence="12" id="KW-0067">ATP-binding</keyword>
<dbReference type="SUPFAM" id="SSF55021">
    <property type="entry name" value="ACT-like"/>
    <property type="match status" value="2"/>
</dbReference>
<dbReference type="Pfam" id="PF22468">
    <property type="entry name" value="ACT_9"/>
    <property type="match status" value="2"/>
</dbReference>
<dbReference type="InterPro" id="IPR001048">
    <property type="entry name" value="Asp/Glu/Uridylate_kinase"/>
</dbReference>
<dbReference type="PIRSF" id="PIRSF000726">
    <property type="entry name" value="Asp_kin"/>
    <property type="match status" value="1"/>
</dbReference>
<gene>
    <name evidence="19" type="ORF">GCM10023226_24350</name>
</gene>
<comment type="similarity">
    <text evidence="5 16">Belongs to the aspartokinase family.</text>
</comment>
<evidence type="ECO:0000256" key="7">
    <source>
        <dbReference type="ARBA" id="ARBA00016273"/>
    </source>
</evidence>
<dbReference type="PANTHER" id="PTHR21499:SF3">
    <property type="entry name" value="ASPARTOKINASE"/>
    <property type="match status" value="1"/>
</dbReference>